<dbReference type="EMBL" id="FNYE01000042">
    <property type="protein sequence ID" value="SEK08855.1"/>
    <property type="molecule type" value="Genomic_DNA"/>
</dbReference>
<name>A0A1H7EDZ7_9BURK</name>
<protein>
    <submittedName>
        <fullName evidence="1">Uncharacterized protein</fullName>
    </submittedName>
</protein>
<keyword evidence="2" id="KW-1185">Reference proteome</keyword>
<proteinExistence type="predicted"/>
<dbReference type="OrthoDB" id="7068994at2"/>
<organism evidence="1 2">
    <name type="scientific">Paraburkholderia diazotrophica</name>
    <dbReference type="NCBI Taxonomy" id="667676"/>
    <lineage>
        <taxon>Bacteria</taxon>
        <taxon>Pseudomonadati</taxon>
        <taxon>Pseudomonadota</taxon>
        <taxon>Betaproteobacteria</taxon>
        <taxon>Burkholderiales</taxon>
        <taxon>Burkholderiaceae</taxon>
        <taxon>Paraburkholderia</taxon>
    </lineage>
</organism>
<evidence type="ECO:0000313" key="2">
    <source>
        <dbReference type="Proteomes" id="UP000198866"/>
    </source>
</evidence>
<sequence>MSYCPFFQTLHDETRPVGNLGRGTHYSVLRAPVWHDESMNRLERCAFLDFAIIWDEDHDDRVVDAIMVLYISGLLAPVRYIGERKGTLSVLLATDVVRNWAPETLKQYRDDINEICQCLEDPWSATVDSTDGHEHSIIHSSAENVATYLKNIDMLWELGVKSKMYPAPAGAQH</sequence>
<gene>
    <name evidence="1" type="ORF">SAMN05192539_104237</name>
</gene>
<accession>A0A1H7EDZ7</accession>
<dbReference type="STRING" id="667676.SAMN05192539_104237"/>
<evidence type="ECO:0000313" key="1">
    <source>
        <dbReference type="EMBL" id="SEK08855.1"/>
    </source>
</evidence>
<reference evidence="2" key="1">
    <citation type="submission" date="2016-10" db="EMBL/GenBank/DDBJ databases">
        <authorList>
            <person name="Varghese N."/>
            <person name="Submissions S."/>
        </authorList>
    </citation>
    <scope>NUCLEOTIDE SEQUENCE [LARGE SCALE GENOMIC DNA]</scope>
    <source>
        <strain evidence="2">LMG 26031</strain>
    </source>
</reference>
<dbReference type="RefSeq" id="WP_090873087.1">
    <property type="nucleotide sequence ID" value="NZ_FNYE01000042.1"/>
</dbReference>
<dbReference type="Proteomes" id="UP000198866">
    <property type="component" value="Unassembled WGS sequence"/>
</dbReference>
<dbReference type="AlphaFoldDB" id="A0A1H7EDZ7"/>